<dbReference type="Proteomes" id="UP000677082">
    <property type="component" value="Unassembled WGS sequence"/>
</dbReference>
<reference evidence="1 2" key="1">
    <citation type="submission" date="2021-03" db="EMBL/GenBank/DDBJ databases">
        <title>Whole genome shotgun sequence of Actinoplanes toevensis NBRC 105298.</title>
        <authorList>
            <person name="Komaki H."/>
            <person name="Tamura T."/>
        </authorList>
    </citation>
    <scope>NUCLEOTIDE SEQUENCE [LARGE SCALE GENOMIC DNA]</scope>
    <source>
        <strain evidence="1 2">NBRC 105298</strain>
    </source>
</reference>
<keyword evidence="2" id="KW-1185">Reference proteome</keyword>
<comment type="caution">
    <text evidence="1">The sequence shown here is derived from an EMBL/GenBank/DDBJ whole genome shotgun (WGS) entry which is preliminary data.</text>
</comment>
<evidence type="ECO:0000313" key="2">
    <source>
        <dbReference type="Proteomes" id="UP000677082"/>
    </source>
</evidence>
<evidence type="ECO:0000313" key="1">
    <source>
        <dbReference type="EMBL" id="GIM88641.1"/>
    </source>
</evidence>
<dbReference type="InterPro" id="IPR011009">
    <property type="entry name" value="Kinase-like_dom_sf"/>
</dbReference>
<accession>A0A919W7A0</accession>
<name>A0A919W7A0_9ACTN</name>
<dbReference type="InterPro" id="IPR006748">
    <property type="entry name" value="NH2Glyco/OHUrea_AB-resist_kin"/>
</dbReference>
<proteinExistence type="predicted"/>
<organism evidence="1 2">
    <name type="scientific">Paractinoplanes toevensis</name>
    <dbReference type="NCBI Taxonomy" id="571911"/>
    <lineage>
        <taxon>Bacteria</taxon>
        <taxon>Bacillati</taxon>
        <taxon>Actinomycetota</taxon>
        <taxon>Actinomycetes</taxon>
        <taxon>Micromonosporales</taxon>
        <taxon>Micromonosporaceae</taxon>
        <taxon>Paractinoplanes</taxon>
    </lineage>
</organism>
<dbReference type="Pfam" id="PF04655">
    <property type="entry name" value="APH_6_hur"/>
    <property type="match status" value="1"/>
</dbReference>
<dbReference type="AlphaFoldDB" id="A0A919W7A0"/>
<sequence length="305" mass="33849">MGRADGGGPAPVAVVVPQSFRDMPRWWREGTGWLEALPRLVRAYCDRWQLAVTGGMAHGSNAAVVPVVRAGEFLVLRLTPPGAAVAAQVEALRFWDGRGTVRLIDADVEGGVMLLERLAMDASLEGLPVAEAMPLLGRMMRRLAVPAPEHVPRTVDVVAARMPALPGEWERCGRPFPESTLVRAFEAGERLSRTESRLAVNGDLHSGQVLRGEREPWLTVDPVLMRGDIAYDLARILWTRIDEMDDEGDILRHFRSMADAAGVDRDHGRDWVVFRAVDYWLWGLTAGLTEDPQRCRRLLAPLARR</sequence>
<protein>
    <submittedName>
        <fullName evidence="1">Aminoglycoside O-phosphotransferase</fullName>
    </submittedName>
</protein>
<dbReference type="EMBL" id="BOQN01000005">
    <property type="protein sequence ID" value="GIM88641.1"/>
    <property type="molecule type" value="Genomic_DNA"/>
</dbReference>
<dbReference type="GO" id="GO:0019748">
    <property type="term" value="P:secondary metabolic process"/>
    <property type="evidence" value="ECO:0007669"/>
    <property type="project" value="InterPro"/>
</dbReference>
<dbReference type="RefSeq" id="WP_213004625.1">
    <property type="nucleotide sequence ID" value="NZ_BOQN01000005.1"/>
</dbReference>
<gene>
    <name evidence="1" type="ORF">Ato02nite_004340</name>
</gene>
<dbReference type="GO" id="GO:0016773">
    <property type="term" value="F:phosphotransferase activity, alcohol group as acceptor"/>
    <property type="evidence" value="ECO:0007669"/>
    <property type="project" value="InterPro"/>
</dbReference>
<dbReference type="SUPFAM" id="SSF56112">
    <property type="entry name" value="Protein kinase-like (PK-like)"/>
    <property type="match status" value="1"/>
</dbReference>